<organism evidence="1 2">
    <name type="scientific">Marasmius crinis-equi</name>
    <dbReference type="NCBI Taxonomy" id="585013"/>
    <lineage>
        <taxon>Eukaryota</taxon>
        <taxon>Fungi</taxon>
        <taxon>Dikarya</taxon>
        <taxon>Basidiomycota</taxon>
        <taxon>Agaricomycotina</taxon>
        <taxon>Agaricomycetes</taxon>
        <taxon>Agaricomycetidae</taxon>
        <taxon>Agaricales</taxon>
        <taxon>Marasmiineae</taxon>
        <taxon>Marasmiaceae</taxon>
        <taxon>Marasmius</taxon>
    </lineage>
</organism>
<name>A0ABR3EPG5_9AGAR</name>
<reference evidence="1 2" key="1">
    <citation type="submission" date="2024-02" db="EMBL/GenBank/DDBJ databases">
        <title>A draft genome for the cacao thread blight pathogen Marasmius crinis-equi.</title>
        <authorList>
            <person name="Cohen S.P."/>
            <person name="Baruah I.K."/>
            <person name="Amoako-Attah I."/>
            <person name="Bukari Y."/>
            <person name="Meinhardt L.W."/>
            <person name="Bailey B.A."/>
        </authorList>
    </citation>
    <scope>NUCLEOTIDE SEQUENCE [LARGE SCALE GENOMIC DNA]</scope>
    <source>
        <strain evidence="1 2">GH-76</strain>
    </source>
</reference>
<dbReference type="Proteomes" id="UP001465976">
    <property type="component" value="Unassembled WGS sequence"/>
</dbReference>
<dbReference type="EMBL" id="JBAHYK010002594">
    <property type="protein sequence ID" value="KAL0564768.1"/>
    <property type="molecule type" value="Genomic_DNA"/>
</dbReference>
<comment type="caution">
    <text evidence="1">The sequence shown here is derived from an EMBL/GenBank/DDBJ whole genome shotgun (WGS) entry which is preliminary data.</text>
</comment>
<evidence type="ECO:0000313" key="1">
    <source>
        <dbReference type="EMBL" id="KAL0564768.1"/>
    </source>
</evidence>
<protein>
    <submittedName>
        <fullName evidence="1">Uncharacterized protein</fullName>
    </submittedName>
</protein>
<accession>A0ABR3EPG5</accession>
<proteinExistence type="predicted"/>
<gene>
    <name evidence="1" type="ORF">V5O48_017268</name>
</gene>
<evidence type="ECO:0000313" key="2">
    <source>
        <dbReference type="Proteomes" id="UP001465976"/>
    </source>
</evidence>
<keyword evidence="2" id="KW-1185">Reference proteome</keyword>
<sequence length="175" mass="19837">MEHAESNSFLEQVVKDCQDWSIRELEATREPLESILTSTKENLKAVSRNGRNLQEASTAQFSKYTQAFRDRAERIESALNNIDREAENAVEILLWIGIQTEIIRILQILILLPPGPQPETDRLLALIDSYRSHIADGGFAKLTEVYIEIQTEALNILNSTLEKWQGGPMVAEESK</sequence>